<evidence type="ECO:0000313" key="2">
    <source>
        <dbReference type="EMBL" id="ERJ26902.1"/>
    </source>
</evidence>
<dbReference type="EMBL" id="ANNI01000001">
    <property type="protein sequence ID" value="ERJ26902.1"/>
    <property type="molecule type" value="Genomic_DNA"/>
</dbReference>
<sequence length="40" mass="4756">MGSFCKTQILEFAHFVIAVWNAYLHVWCFKKVLLKPCHFV</sequence>
<dbReference type="Proteomes" id="UP000016627">
    <property type="component" value="Unassembled WGS sequence"/>
</dbReference>
<evidence type="ECO:0000313" key="3">
    <source>
        <dbReference type="Proteomes" id="UP000016627"/>
    </source>
</evidence>
<keyword evidence="1" id="KW-0812">Transmembrane</keyword>
<proteinExistence type="predicted"/>
<organism evidence="2 3">
    <name type="scientific">Campylobacter concisus ATCC 51562</name>
    <dbReference type="NCBI Taxonomy" id="1242969"/>
    <lineage>
        <taxon>Bacteria</taxon>
        <taxon>Pseudomonadati</taxon>
        <taxon>Campylobacterota</taxon>
        <taxon>Epsilonproteobacteria</taxon>
        <taxon>Campylobacterales</taxon>
        <taxon>Campylobacteraceae</taxon>
        <taxon>Campylobacter</taxon>
    </lineage>
</organism>
<dbReference type="PATRIC" id="fig|1242969.3.peg.218"/>
<accession>U2F9A4</accession>
<keyword evidence="1" id="KW-1133">Transmembrane helix</keyword>
<evidence type="ECO:0000256" key="1">
    <source>
        <dbReference type="SAM" id="Phobius"/>
    </source>
</evidence>
<dbReference type="AlphaFoldDB" id="U2F9A4"/>
<comment type="caution">
    <text evidence="2">The sequence shown here is derived from an EMBL/GenBank/DDBJ whole genome shotgun (WGS) entry which is preliminary data.</text>
</comment>
<name>U2F9A4_9BACT</name>
<feature type="transmembrane region" description="Helical" evidence="1">
    <location>
        <begin position="12"/>
        <end position="29"/>
    </location>
</feature>
<protein>
    <submittedName>
        <fullName evidence="2">Uncharacterized protein</fullName>
    </submittedName>
</protein>
<gene>
    <name evidence="2" type="ORF">ATCC51562_1060</name>
</gene>
<reference evidence="2 3" key="1">
    <citation type="journal article" date="2013" name="BMC Genomics">
        <title>Comparative genomics of Campylobacter concisus isolates reveals genetic diversity and provides insights into disease association.</title>
        <authorList>
            <person name="Deshpande N.P."/>
            <person name="Kaakoush N.O."/>
            <person name="Wilkins M.R."/>
            <person name="Mitchell H.M."/>
        </authorList>
    </citation>
    <scope>NUCLEOTIDE SEQUENCE [LARGE SCALE GENOMIC DNA]</scope>
    <source>
        <strain evidence="2 3">ATCC 51562</strain>
    </source>
</reference>
<keyword evidence="1" id="KW-0472">Membrane</keyword>